<feature type="transmembrane region" description="Helical" evidence="4">
    <location>
        <begin position="63"/>
        <end position="83"/>
    </location>
</feature>
<dbReference type="Proteomes" id="UP000001695">
    <property type="component" value="Chromosome"/>
</dbReference>
<feature type="transmembrane region" description="Helical" evidence="4">
    <location>
        <begin position="285"/>
        <end position="308"/>
    </location>
</feature>
<evidence type="ECO:0000256" key="1">
    <source>
        <dbReference type="ARBA" id="ARBA00022692"/>
    </source>
</evidence>
<proteinExistence type="predicted"/>
<keyword evidence="3 4" id="KW-0472">Membrane</keyword>
<keyword evidence="7" id="KW-1185">Reference proteome</keyword>
<organism evidence="6 7">
    <name type="scientific">Beijerinckia indica subsp. indica (strain ATCC 9039 / DSM 1715 / NCIMB 8712)</name>
    <dbReference type="NCBI Taxonomy" id="395963"/>
    <lineage>
        <taxon>Bacteria</taxon>
        <taxon>Pseudomonadati</taxon>
        <taxon>Pseudomonadota</taxon>
        <taxon>Alphaproteobacteria</taxon>
        <taxon>Hyphomicrobiales</taxon>
        <taxon>Beijerinckiaceae</taxon>
        <taxon>Beijerinckia</taxon>
    </lineage>
</organism>
<dbReference type="AlphaFoldDB" id="B2IBG1"/>
<dbReference type="CDD" id="cd17477">
    <property type="entry name" value="MFS_YcaD_like"/>
    <property type="match status" value="1"/>
</dbReference>
<dbReference type="PANTHER" id="PTHR23521:SF3">
    <property type="entry name" value="MFS TRANSPORTER"/>
    <property type="match status" value="1"/>
</dbReference>
<dbReference type="InterPro" id="IPR036259">
    <property type="entry name" value="MFS_trans_sf"/>
</dbReference>
<feature type="domain" description="Major facilitator superfamily (MFS) profile" evidence="5">
    <location>
        <begin position="2"/>
        <end position="374"/>
    </location>
</feature>
<feature type="transmembrane region" description="Helical" evidence="4">
    <location>
        <begin position="320"/>
        <end position="339"/>
    </location>
</feature>
<dbReference type="STRING" id="395963.Bind_3025"/>
<evidence type="ECO:0000313" key="6">
    <source>
        <dbReference type="EMBL" id="ACB96587.1"/>
    </source>
</evidence>
<dbReference type="Pfam" id="PF07690">
    <property type="entry name" value="MFS_1"/>
    <property type="match status" value="1"/>
</dbReference>
<feature type="transmembrane region" description="Helical" evidence="4">
    <location>
        <begin position="6"/>
        <end position="28"/>
    </location>
</feature>
<evidence type="ECO:0000313" key="7">
    <source>
        <dbReference type="Proteomes" id="UP000001695"/>
    </source>
</evidence>
<dbReference type="KEGG" id="bid:Bind_3025"/>
<protein>
    <submittedName>
        <fullName evidence="6">Major facilitator superfamily MFS_1</fullName>
    </submittedName>
</protein>
<dbReference type="SUPFAM" id="SSF103473">
    <property type="entry name" value="MFS general substrate transporter"/>
    <property type="match status" value="1"/>
</dbReference>
<feature type="transmembrane region" description="Helical" evidence="4">
    <location>
        <begin position="125"/>
        <end position="144"/>
    </location>
</feature>
<evidence type="ECO:0000259" key="5">
    <source>
        <dbReference type="PROSITE" id="PS50850"/>
    </source>
</evidence>
<dbReference type="GO" id="GO:0005886">
    <property type="term" value="C:plasma membrane"/>
    <property type="evidence" value="ECO:0007669"/>
    <property type="project" value="TreeGrafter"/>
</dbReference>
<dbReference type="Gene3D" id="1.20.1250.20">
    <property type="entry name" value="MFS general substrate transporter like domains"/>
    <property type="match status" value="2"/>
</dbReference>
<feature type="transmembrane region" description="Helical" evidence="4">
    <location>
        <begin position="260"/>
        <end position="279"/>
    </location>
</feature>
<accession>B2IBG1</accession>
<dbReference type="GO" id="GO:0022857">
    <property type="term" value="F:transmembrane transporter activity"/>
    <property type="evidence" value="ECO:0007669"/>
    <property type="project" value="InterPro"/>
</dbReference>
<reference evidence="6 7" key="2">
    <citation type="journal article" date="2010" name="J. Bacteriol.">
        <title>Complete genome sequence of Beijerinckia indica subsp. indica.</title>
        <authorList>
            <person name="Tamas I."/>
            <person name="Dedysh S.N."/>
            <person name="Liesack W."/>
            <person name="Stott M.B."/>
            <person name="Alam M."/>
            <person name="Murrell J.C."/>
            <person name="Dunfield P.F."/>
        </authorList>
    </citation>
    <scope>NUCLEOTIDE SEQUENCE [LARGE SCALE GENOMIC DNA]</scope>
    <source>
        <strain evidence="7">ATCC 9039 / DSM 1715 / NCIMB 8712</strain>
    </source>
</reference>
<sequence length="375" mass="39104">MALLSAIASVSIVGIGLSLVMSLLSLLLGEQGYSARAIGLNPAAAGLATLVGAPLAPLLARRFGLTPVLFFSLFLGALCLAAFAVTRSYWAWLVLRAIFGGALTMQFVLSEYWINVLAPPERRGFIMGLYATSLALGFVTGPAILSGVGTEGTLPFLIPIGLFLLASLPILLGARAAPEIETASESGVVSFLLRAPVASFAGLLHGMIEMAAFGLLPLFALQANLGPAMGARLAGFFALGNVLFQIPLGLASDRFERRQLLLIISLLGLGGALLLPLVGPTHQNLFCGLLVIWGGVAGSLYPIGLAYLGAQYKGAELASANAAFVMLYSLGMLAGPPLMGYGMDLLMPNGFFLTIGALFTLYLGFIAWCLVRGHD</sequence>
<dbReference type="InterPro" id="IPR047200">
    <property type="entry name" value="MFS_YcaD-like"/>
</dbReference>
<dbReference type="PROSITE" id="PS50850">
    <property type="entry name" value="MFS"/>
    <property type="match status" value="1"/>
</dbReference>
<dbReference type="InterPro" id="IPR011701">
    <property type="entry name" value="MFS"/>
</dbReference>
<feature type="transmembrane region" description="Helical" evidence="4">
    <location>
        <begin position="89"/>
        <end position="113"/>
    </location>
</feature>
<dbReference type="PANTHER" id="PTHR23521">
    <property type="entry name" value="TRANSPORTER MFS SUPERFAMILY"/>
    <property type="match status" value="1"/>
</dbReference>
<keyword evidence="2 4" id="KW-1133">Transmembrane helix</keyword>
<dbReference type="EMBL" id="CP001016">
    <property type="protein sequence ID" value="ACB96587.1"/>
    <property type="molecule type" value="Genomic_DNA"/>
</dbReference>
<dbReference type="HOGENOM" id="CLU_035018_0_0_5"/>
<evidence type="ECO:0000256" key="3">
    <source>
        <dbReference type="ARBA" id="ARBA00023136"/>
    </source>
</evidence>
<reference evidence="7" key="1">
    <citation type="submission" date="2008-03" db="EMBL/GenBank/DDBJ databases">
        <title>Complete sequence of chromosome of Beijerinckia indica subsp. indica ATCC 9039.</title>
        <authorList>
            <consortium name="US DOE Joint Genome Institute"/>
            <person name="Copeland A."/>
            <person name="Lucas S."/>
            <person name="Lapidus A."/>
            <person name="Glavina del Rio T."/>
            <person name="Dalin E."/>
            <person name="Tice H."/>
            <person name="Bruce D."/>
            <person name="Goodwin L."/>
            <person name="Pitluck S."/>
            <person name="LaButti K."/>
            <person name="Schmutz J."/>
            <person name="Larimer F."/>
            <person name="Land M."/>
            <person name="Hauser L."/>
            <person name="Kyrpides N."/>
            <person name="Mikhailova N."/>
            <person name="Dunfield P.F."/>
            <person name="Dedysh S.N."/>
            <person name="Liesack W."/>
            <person name="Saw J.H."/>
            <person name="Alam M."/>
            <person name="Chen Y."/>
            <person name="Murrell J.C."/>
            <person name="Richardson P."/>
        </authorList>
    </citation>
    <scope>NUCLEOTIDE SEQUENCE [LARGE SCALE GENOMIC DNA]</scope>
    <source>
        <strain evidence="7">ATCC 9039 / DSM 1715 / NCIMB 8712</strain>
    </source>
</reference>
<evidence type="ECO:0000256" key="4">
    <source>
        <dbReference type="SAM" id="Phobius"/>
    </source>
</evidence>
<feature type="transmembrane region" description="Helical" evidence="4">
    <location>
        <begin position="156"/>
        <end position="174"/>
    </location>
</feature>
<feature type="transmembrane region" description="Helical" evidence="4">
    <location>
        <begin position="228"/>
        <end position="248"/>
    </location>
</feature>
<dbReference type="InterPro" id="IPR020846">
    <property type="entry name" value="MFS_dom"/>
</dbReference>
<gene>
    <name evidence="6" type="ordered locus">Bind_3025</name>
</gene>
<feature type="transmembrane region" description="Helical" evidence="4">
    <location>
        <begin position="186"/>
        <end position="208"/>
    </location>
</feature>
<dbReference type="eggNOG" id="COG2807">
    <property type="taxonomic scope" value="Bacteria"/>
</dbReference>
<evidence type="ECO:0000256" key="2">
    <source>
        <dbReference type="ARBA" id="ARBA00022989"/>
    </source>
</evidence>
<name>B2IBG1_BEII9</name>
<keyword evidence="1 4" id="KW-0812">Transmembrane</keyword>
<feature type="transmembrane region" description="Helical" evidence="4">
    <location>
        <begin position="351"/>
        <end position="371"/>
    </location>
</feature>